<dbReference type="SUPFAM" id="SSF52218">
    <property type="entry name" value="Flavoproteins"/>
    <property type="match status" value="1"/>
</dbReference>
<accession>A0A1M5BG09</accession>
<keyword evidence="1" id="KW-0285">Flavoprotein</keyword>
<dbReference type="Pfam" id="PF03358">
    <property type="entry name" value="FMN_red"/>
    <property type="match status" value="1"/>
</dbReference>
<dbReference type="AlphaFoldDB" id="A0A1M5BG09"/>
<dbReference type="InterPro" id="IPR029039">
    <property type="entry name" value="Flavoprotein-like_sf"/>
</dbReference>
<proteinExistence type="predicted"/>
<dbReference type="Gene3D" id="3.40.50.360">
    <property type="match status" value="1"/>
</dbReference>
<organism evidence="4 5">
    <name type="scientific">Desulfofundulus australicus DSM 11792</name>
    <dbReference type="NCBI Taxonomy" id="1121425"/>
    <lineage>
        <taxon>Bacteria</taxon>
        <taxon>Bacillati</taxon>
        <taxon>Bacillota</taxon>
        <taxon>Clostridia</taxon>
        <taxon>Eubacteriales</taxon>
        <taxon>Peptococcaceae</taxon>
        <taxon>Desulfofundulus</taxon>
    </lineage>
</organism>
<dbReference type="InterPro" id="IPR051796">
    <property type="entry name" value="ISF_SsuE-like"/>
</dbReference>
<keyword evidence="5" id="KW-1185">Reference proteome</keyword>
<reference evidence="5" key="1">
    <citation type="submission" date="2016-11" db="EMBL/GenBank/DDBJ databases">
        <authorList>
            <person name="Varghese N."/>
            <person name="Submissions S."/>
        </authorList>
    </citation>
    <scope>NUCLEOTIDE SEQUENCE [LARGE SCALE GENOMIC DNA]</scope>
    <source>
        <strain evidence="5">DSM 11792</strain>
    </source>
</reference>
<dbReference type="OrthoDB" id="6398207at2"/>
<sequence length="184" mass="19607">MKVVGIVGSPRRGGNTETLVERVLAGAAAAGAETQMFYLNEMNIRGCQACNHCKEHGRCRQDDDMASLYRALHEAGGIVLGSPVYMSYVTAQTKLFLDRLFAFLGPDLSSTLPPGKKFAMVYSQGGGNDREMIEGLARHVGRMLGMQVVGVTGGNGMNAPGAVRNNPALLEEAFRLGRELAGAC</sequence>
<name>A0A1M5BG09_9FIRM</name>
<dbReference type="Proteomes" id="UP000184196">
    <property type="component" value="Unassembled WGS sequence"/>
</dbReference>
<dbReference type="PANTHER" id="PTHR43278:SF2">
    <property type="entry name" value="IRON-SULFUR FLAVOPROTEIN"/>
    <property type="match status" value="1"/>
</dbReference>
<dbReference type="InterPro" id="IPR005025">
    <property type="entry name" value="FMN_Rdtase-like_dom"/>
</dbReference>
<dbReference type="GO" id="GO:0016491">
    <property type="term" value="F:oxidoreductase activity"/>
    <property type="evidence" value="ECO:0007669"/>
    <property type="project" value="InterPro"/>
</dbReference>
<keyword evidence="2" id="KW-0288">FMN</keyword>
<evidence type="ECO:0000256" key="1">
    <source>
        <dbReference type="ARBA" id="ARBA00022630"/>
    </source>
</evidence>
<protein>
    <submittedName>
        <fullName evidence="4">Multimeric flavodoxin WrbA</fullName>
    </submittedName>
</protein>
<feature type="domain" description="NADPH-dependent FMN reductase-like" evidence="3">
    <location>
        <begin position="1"/>
        <end position="150"/>
    </location>
</feature>
<evidence type="ECO:0000256" key="2">
    <source>
        <dbReference type="ARBA" id="ARBA00022643"/>
    </source>
</evidence>
<evidence type="ECO:0000313" key="4">
    <source>
        <dbReference type="EMBL" id="SHF41431.1"/>
    </source>
</evidence>
<evidence type="ECO:0000313" key="5">
    <source>
        <dbReference type="Proteomes" id="UP000184196"/>
    </source>
</evidence>
<gene>
    <name evidence="4" type="ORF">SAMN02745218_02192</name>
</gene>
<dbReference type="PANTHER" id="PTHR43278">
    <property type="entry name" value="NAD(P)H-DEPENDENT FMN-CONTAINING OXIDOREDUCTASE YWQN-RELATED"/>
    <property type="match status" value="1"/>
</dbReference>
<dbReference type="RefSeq" id="WP_073166193.1">
    <property type="nucleotide sequence ID" value="NZ_FQUW01000028.1"/>
</dbReference>
<dbReference type="EMBL" id="FQUW01000028">
    <property type="protein sequence ID" value="SHF41431.1"/>
    <property type="molecule type" value="Genomic_DNA"/>
</dbReference>
<evidence type="ECO:0000259" key="3">
    <source>
        <dbReference type="Pfam" id="PF03358"/>
    </source>
</evidence>